<organism evidence="2 3">
    <name type="scientific">Arcicella rosea</name>
    <dbReference type="NCBI Taxonomy" id="502909"/>
    <lineage>
        <taxon>Bacteria</taxon>
        <taxon>Pseudomonadati</taxon>
        <taxon>Bacteroidota</taxon>
        <taxon>Cytophagia</taxon>
        <taxon>Cytophagales</taxon>
        <taxon>Flectobacillaceae</taxon>
        <taxon>Arcicella</taxon>
    </lineage>
</organism>
<proteinExistence type="predicted"/>
<dbReference type="EMBL" id="JACHKT010000008">
    <property type="protein sequence ID" value="MBB6002810.1"/>
    <property type="molecule type" value="Genomic_DNA"/>
</dbReference>
<dbReference type="AlphaFoldDB" id="A0A841ERC5"/>
<feature type="chain" id="PRO_5032879037" description="Outer membrane protein beta-barrel domain-containing protein" evidence="1">
    <location>
        <begin position="22"/>
        <end position="243"/>
    </location>
</feature>
<name>A0A841ERC5_9BACT</name>
<sequence>MKKIFVCLLLSLATINGFSQGYETSYKTTDLALAAGKGFSPALSFTQMFGVGKSYRFKIGYGVRLTSFWVNDIQTRTAPASLTSGKASFAALVSDDIIANIDTFSFKKVQVNALNLSINLQYSLSQKLEAGINIDAIGFTFGSKQSGDLIANASKRTFADGSTVSEAKPTNFNLLLVSDSDLGSLNSEVFLRYWLNDKIGIRGGLSFFFAEYTSDKKVAVANEQNDRWRYKSLLPMVAVSFKF</sequence>
<feature type="signal peptide" evidence="1">
    <location>
        <begin position="1"/>
        <end position="21"/>
    </location>
</feature>
<gene>
    <name evidence="2" type="ORF">HNP25_001462</name>
</gene>
<accession>A0A841ERC5</accession>
<evidence type="ECO:0000256" key="1">
    <source>
        <dbReference type="SAM" id="SignalP"/>
    </source>
</evidence>
<evidence type="ECO:0008006" key="4">
    <source>
        <dbReference type="Google" id="ProtNLM"/>
    </source>
</evidence>
<reference evidence="2 3" key="1">
    <citation type="submission" date="2020-08" db="EMBL/GenBank/DDBJ databases">
        <title>Functional genomics of gut bacteria from endangered species of beetles.</title>
        <authorList>
            <person name="Carlos-Shanley C."/>
        </authorList>
    </citation>
    <scope>NUCLEOTIDE SEQUENCE [LARGE SCALE GENOMIC DNA]</scope>
    <source>
        <strain evidence="2 3">S00070</strain>
    </source>
</reference>
<evidence type="ECO:0000313" key="3">
    <source>
        <dbReference type="Proteomes" id="UP000524404"/>
    </source>
</evidence>
<comment type="caution">
    <text evidence="2">The sequence shown here is derived from an EMBL/GenBank/DDBJ whole genome shotgun (WGS) entry which is preliminary data.</text>
</comment>
<keyword evidence="3" id="KW-1185">Reference proteome</keyword>
<keyword evidence="1" id="KW-0732">Signal</keyword>
<dbReference type="RefSeq" id="WP_184132561.1">
    <property type="nucleotide sequence ID" value="NZ_JACHKT010000008.1"/>
</dbReference>
<protein>
    <recommendedName>
        <fullName evidence="4">Outer membrane protein beta-barrel domain-containing protein</fullName>
    </recommendedName>
</protein>
<evidence type="ECO:0000313" key="2">
    <source>
        <dbReference type="EMBL" id="MBB6002810.1"/>
    </source>
</evidence>
<dbReference type="Proteomes" id="UP000524404">
    <property type="component" value="Unassembled WGS sequence"/>
</dbReference>